<evidence type="ECO:0000313" key="2">
    <source>
        <dbReference type="Proteomes" id="UP001457282"/>
    </source>
</evidence>
<dbReference type="AlphaFoldDB" id="A0AAW1WMK2"/>
<reference evidence="1 2" key="1">
    <citation type="journal article" date="2023" name="G3 (Bethesda)">
        <title>A chromosome-length genome assembly and annotation of blackberry (Rubus argutus, cv. 'Hillquist').</title>
        <authorList>
            <person name="Bruna T."/>
            <person name="Aryal R."/>
            <person name="Dudchenko O."/>
            <person name="Sargent D.J."/>
            <person name="Mead D."/>
            <person name="Buti M."/>
            <person name="Cavallini A."/>
            <person name="Hytonen T."/>
            <person name="Andres J."/>
            <person name="Pham M."/>
            <person name="Weisz D."/>
            <person name="Mascagni F."/>
            <person name="Usai G."/>
            <person name="Natali L."/>
            <person name="Bassil N."/>
            <person name="Fernandez G.E."/>
            <person name="Lomsadze A."/>
            <person name="Armour M."/>
            <person name="Olukolu B."/>
            <person name="Poorten T."/>
            <person name="Britton C."/>
            <person name="Davik J."/>
            <person name="Ashrafi H."/>
            <person name="Aiden E.L."/>
            <person name="Borodovsky M."/>
            <person name="Worthington M."/>
        </authorList>
    </citation>
    <scope>NUCLEOTIDE SEQUENCE [LARGE SCALE GENOMIC DNA]</scope>
    <source>
        <strain evidence="1">PI 553951</strain>
    </source>
</reference>
<proteinExistence type="predicted"/>
<dbReference type="EMBL" id="JBEDUW010000006">
    <property type="protein sequence ID" value="KAK9924986.1"/>
    <property type="molecule type" value="Genomic_DNA"/>
</dbReference>
<name>A0AAW1WMK2_RUBAR</name>
<accession>A0AAW1WMK2</accession>
<keyword evidence="2" id="KW-1185">Reference proteome</keyword>
<organism evidence="1 2">
    <name type="scientific">Rubus argutus</name>
    <name type="common">Southern blackberry</name>
    <dbReference type="NCBI Taxonomy" id="59490"/>
    <lineage>
        <taxon>Eukaryota</taxon>
        <taxon>Viridiplantae</taxon>
        <taxon>Streptophyta</taxon>
        <taxon>Embryophyta</taxon>
        <taxon>Tracheophyta</taxon>
        <taxon>Spermatophyta</taxon>
        <taxon>Magnoliopsida</taxon>
        <taxon>eudicotyledons</taxon>
        <taxon>Gunneridae</taxon>
        <taxon>Pentapetalae</taxon>
        <taxon>rosids</taxon>
        <taxon>fabids</taxon>
        <taxon>Rosales</taxon>
        <taxon>Rosaceae</taxon>
        <taxon>Rosoideae</taxon>
        <taxon>Rosoideae incertae sedis</taxon>
        <taxon>Rubus</taxon>
    </lineage>
</organism>
<evidence type="ECO:0000313" key="1">
    <source>
        <dbReference type="EMBL" id="KAK9924986.1"/>
    </source>
</evidence>
<dbReference type="Proteomes" id="UP001457282">
    <property type="component" value="Unassembled WGS sequence"/>
</dbReference>
<comment type="caution">
    <text evidence="1">The sequence shown here is derived from an EMBL/GenBank/DDBJ whole genome shotgun (WGS) entry which is preliminary data.</text>
</comment>
<sequence length="132" mass="15087">MAQSRYRCVEISSLDEVNAARAAASSDDDDDDRAISFKVTRAVSAETYVAITSDISAKNESFRRGDFIKNPRKPPYEPPPIVTTRNYEQFKNAFKTHGTYMEMEIPGDVSPFIRERLTMYAEMNEVEIFDNE</sequence>
<protein>
    <submittedName>
        <fullName evidence="1">Uncharacterized protein</fullName>
    </submittedName>
</protein>
<gene>
    <name evidence="1" type="ORF">M0R45_033327</name>
</gene>